<feature type="region of interest" description="Disordered" evidence="1">
    <location>
        <begin position="1"/>
        <end position="117"/>
    </location>
</feature>
<feature type="compositionally biased region" description="Polar residues" evidence="1">
    <location>
        <begin position="40"/>
        <end position="57"/>
    </location>
</feature>
<feature type="compositionally biased region" description="Polar residues" evidence="1">
    <location>
        <begin position="1"/>
        <end position="11"/>
    </location>
</feature>
<feature type="compositionally biased region" description="Basic and acidic residues" evidence="1">
    <location>
        <begin position="58"/>
        <end position="71"/>
    </location>
</feature>
<accession>A0A9P5S9C4</accession>
<proteinExistence type="predicted"/>
<protein>
    <submittedName>
        <fullName evidence="2">Uncharacterized protein</fullName>
    </submittedName>
</protein>
<dbReference type="PANTHER" id="PTHR34776:SF1">
    <property type="entry name" value="F17F16.3 PROTEIN"/>
    <property type="match status" value="1"/>
</dbReference>
<keyword evidence="3" id="KW-1185">Reference proteome</keyword>
<feature type="compositionally biased region" description="Basic and acidic residues" evidence="1">
    <location>
        <begin position="387"/>
        <end position="408"/>
    </location>
</feature>
<dbReference type="EMBL" id="JAAAUY010001512">
    <property type="protein sequence ID" value="KAF9322571.1"/>
    <property type="molecule type" value="Genomic_DNA"/>
</dbReference>
<gene>
    <name evidence="2" type="ORF">BG006_002286</name>
</gene>
<dbReference type="Proteomes" id="UP000696485">
    <property type="component" value="Unassembled WGS sequence"/>
</dbReference>
<sequence length="419" mass="46871">MTKEQTTAAKRSSSPSAEQAAAEPPKKRGRPATKPKNTEAETATPNSGTNNSHTSVQADKDTPSIDVKTEPDTEGSNNAKAKKESETNVKSEPKQEPEDTKTAYVKKEEEEGDAKIESGHRVLEKGQAYFFYRPKIDVDQPSGPEDVQKLYLLLSPDEAIGQLKTAKTSRASNTSKSSENGKAHHRLIIVPTKSLPKKGQKYNQPGSRNWAFVDAASPDLSAVEKNLGEYTYSTKTRGDRTQAAARLVAEARYELVYNLDHRPHTSHFIYNLEVPVEPGPVQEAFNIEKEGQFMIQVKNPQIQTPATERGAQRYASLKEAAAKLPKHLQSKFQGIRQEEVRYRPVDTPEFLDIPYTELLLLAAGMHSKEELTEVLKELEDEAFEEIKTEIDPEDKPENHSYKELKLDEETIPDAVNEFK</sequence>
<reference evidence="2" key="1">
    <citation type="journal article" date="2020" name="Fungal Divers.">
        <title>Resolving the Mortierellaceae phylogeny through synthesis of multi-gene phylogenetics and phylogenomics.</title>
        <authorList>
            <person name="Vandepol N."/>
            <person name="Liber J."/>
            <person name="Desiro A."/>
            <person name="Na H."/>
            <person name="Kennedy M."/>
            <person name="Barry K."/>
            <person name="Grigoriev I.V."/>
            <person name="Miller A.N."/>
            <person name="O'Donnell K."/>
            <person name="Stajich J.E."/>
            <person name="Bonito G."/>
        </authorList>
    </citation>
    <scope>NUCLEOTIDE SEQUENCE</scope>
    <source>
        <strain evidence="2">NVP1</strain>
    </source>
</reference>
<evidence type="ECO:0000256" key="1">
    <source>
        <dbReference type="SAM" id="MobiDB-lite"/>
    </source>
</evidence>
<name>A0A9P5S9C4_9FUNG</name>
<evidence type="ECO:0000313" key="2">
    <source>
        <dbReference type="EMBL" id="KAF9322571.1"/>
    </source>
</evidence>
<dbReference type="PANTHER" id="PTHR34776">
    <property type="entry name" value="F17F16.3 PROTEIN"/>
    <property type="match status" value="1"/>
</dbReference>
<dbReference type="AlphaFoldDB" id="A0A9P5S9C4"/>
<feature type="compositionally biased region" description="Basic and acidic residues" evidence="1">
    <location>
        <begin position="81"/>
        <end position="117"/>
    </location>
</feature>
<comment type="caution">
    <text evidence="2">The sequence shown here is derived from an EMBL/GenBank/DDBJ whole genome shotgun (WGS) entry which is preliminary data.</text>
</comment>
<feature type="region of interest" description="Disordered" evidence="1">
    <location>
        <begin position="387"/>
        <end position="419"/>
    </location>
</feature>
<feature type="compositionally biased region" description="Low complexity" evidence="1">
    <location>
        <begin position="12"/>
        <end position="23"/>
    </location>
</feature>
<evidence type="ECO:0000313" key="3">
    <source>
        <dbReference type="Proteomes" id="UP000696485"/>
    </source>
</evidence>
<organism evidence="2 3">
    <name type="scientific">Podila minutissima</name>
    <dbReference type="NCBI Taxonomy" id="64525"/>
    <lineage>
        <taxon>Eukaryota</taxon>
        <taxon>Fungi</taxon>
        <taxon>Fungi incertae sedis</taxon>
        <taxon>Mucoromycota</taxon>
        <taxon>Mortierellomycotina</taxon>
        <taxon>Mortierellomycetes</taxon>
        <taxon>Mortierellales</taxon>
        <taxon>Mortierellaceae</taxon>
        <taxon>Podila</taxon>
    </lineage>
</organism>